<protein>
    <submittedName>
        <fullName evidence="2">Uncharacterized protein</fullName>
    </submittedName>
</protein>
<name>A0A3D8QRN7_9EURO</name>
<reference evidence="2 3" key="1">
    <citation type="journal article" date="2018" name="IMA Fungus">
        <title>IMA Genome-F 9: Draft genome sequence of Annulohypoxylon stygium, Aspergillus mulundensis, Berkeleyomyces basicola (syn. Thielaviopsis basicola), Ceratocystis smalleyi, two Cercospora beticola strains, Coleophoma cylindrospora, Fusarium fracticaudum, Phialophora cf. hyalina, and Morchella septimelata.</title>
        <authorList>
            <person name="Wingfield B.D."/>
            <person name="Bills G.F."/>
            <person name="Dong Y."/>
            <person name="Huang W."/>
            <person name="Nel W.J."/>
            <person name="Swalarsk-Parry B.S."/>
            <person name="Vaghefi N."/>
            <person name="Wilken P.M."/>
            <person name="An Z."/>
            <person name="de Beer Z.W."/>
            <person name="De Vos L."/>
            <person name="Chen L."/>
            <person name="Duong T.A."/>
            <person name="Gao Y."/>
            <person name="Hammerbacher A."/>
            <person name="Kikkert J.R."/>
            <person name="Li Y."/>
            <person name="Li H."/>
            <person name="Li K."/>
            <person name="Li Q."/>
            <person name="Liu X."/>
            <person name="Ma X."/>
            <person name="Naidoo K."/>
            <person name="Pethybridge S.J."/>
            <person name="Sun J."/>
            <person name="Steenkamp E.T."/>
            <person name="van der Nest M.A."/>
            <person name="van Wyk S."/>
            <person name="Wingfield M.J."/>
            <person name="Xiong C."/>
            <person name="Yue Q."/>
            <person name="Zhang X."/>
        </authorList>
    </citation>
    <scope>NUCLEOTIDE SEQUENCE [LARGE SCALE GENOMIC DNA]</scope>
    <source>
        <strain evidence="2 3">DSM 5745</strain>
    </source>
</reference>
<feature type="compositionally biased region" description="Polar residues" evidence="1">
    <location>
        <begin position="74"/>
        <end position="85"/>
    </location>
</feature>
<gene>
    <name evidence="2" type="ORF">DSM5745_09890</name>
</gene>
<accession>A0A3D8QRN7</accession>
<dbReference type="AlphaFoldDB" id="A0A3D8QRN7"/>
<evidence type="ECO:0000256" key="1">
    <source>
        <dbReference type="SAM" id="MobiDB-lite"/>
    </source>
</evidence>
<dbReference type="Proteomes" id="UP000256690">
    <property type="component" value="Unassembled WGS sequence"/>
</dbReference>
<feature type="region of interest" description="Disordered" evidence="1">
    <location>
        <begin position="1"/>
        <end position="115"/>
    </location>
</feature>
<evidence type="ECO:0000313" key="2">
    <source>
        <dbReference type="EMBL" id="RDW64479.1"/>
    </source>
</evidence>
<proteinExistence type="predicted"/>
<sequence>MSTENPGYNRHDDEGSFGFPGWDSFAEQEDGAPFTRGLHLDEVMQGPAARHGNKDAGDEEEHMAMRQGRKAQPGTEQYSQDSNDTPGPGTYTGLEETWTSESLAELKKGGRKMPL</sequence>
<dbReference type="EMBL" id="PVWQ01000014">
    <property type="protein sequence ID" value="RDW64479.1"/>
    <property type="molecule type" value="Genomic_DNA"/>
</dbReference>
<evidence type="ECO:0000313" key="3">
    <source>
        <dbReference type="Proteomes" id="UP000256690"/>
    </source>
</evidence>
<dbReference type="RefSeq" id="XP_026599638.1">
    <property type="nucleotide sequence ID" value="XM_026751906.1"/>
</dbReference>
<keyword evidence="3" id="KW-1185">Reference proteome</keyword>
<organism evidence="2 3">
    <name type="scientific">Aspergillus mulundensis</name>
    <dbReference type="NCBI Taxonomy" id="1810919"/>
    <lineage>
        <taxon>Eukaryota</taxon>
        <taxon>Fungi</taxon>
        <taxon>Dikarya</taxon>
        <taxon>Ascomycota</taxon>
        <taxon>Pezizomycotina</taxon>
        <taxon>Eurotiomycetes</taxon>
        <taxon>Eurotiomycetidae</taxon>
        <taxon>Eurotiales</taxon>
        <taxon>Aspergillaceae</taxon>
        <taxon>Aspergillus</taxon>
        <taxon>Aspergillus subgen. Nidulantes</taxon>
    </lineage>
</organism>
<comment type="caution">
    <text evidence="2">The sequence shown here is derived from an EMBL/GenBank/DDBJ whole genome shotgun (WGS) entry which is preliminary data.</text>
</comment>
<dbReference type="GeneID" id="38120260"/>